<keyword evidence="5 9" id="KW-0812">Transmembrane</keyword>
<proteinExistence type="inferred from homology"/>
<keyword evidence="4" id="KW-0997">Cell inner membrane</keyword>
<dbReference type="Proteomes" id="UP000646211">
    <property type="component" value="Unassembled WGS sequence"/>
</dbReference>
<dbReference type="AlphaFoldDB" id="A0A930XVQ1"/>
<keyword evidence="7 9" id="KW-0472">Membrane</keyword>
<comment type="subcellular location">
    <subcellularLocation>
        <location evidence="1">Cell inner membrane</location>
        <topology evidence="1">Multi-pass membrane protein</topology>
    </subcellularLocation>
</comment>
<evidence type="ECO:0000256" key="5">
    <source>
        <dbReference type="ARBA" id="ARBA00022692"/>
    </source>
</evidence>
<evidence type="ECO:0000256" key="8">
    <source>
        <dbReference type="ARBA" id="ARBA00035655"/>
    </source>
</evidence>
<sequence>MDFIFQTWPWYVSGFLIGMVMLNLIYFGKTFGMSTNLRSLCSMSGLGKKIGFFNFDWKAQRWNLLVVLGAMFGGFVAVHFMGDASNVVINAKTIVQLKQLGIDAPNGKLLPDALFGNAIFQSPKKILILIIGGVLIGFGSRYAGGCTSGHAIYGLSSFQLPSLKAVIGFFIGGLIMTHFIFPLIF</sequence>
<dbReference type="PANTHER" id="PTHR30574">
    <property type="entry name" value="INNER MEMBRANE PROTEIN YEDE"/>
    <property type="match status" value="1"/>
</dbReference>
<reference evidence="10" key="1">
    <citation type="submission" date="2020-11" db="EMBL/GenBank/DDBJ databases">
        <title>Genome of Flavobacterium soyangense.</title>
        <authorList>
            <person name="Liu Q."/>
            <person name="Xin Y.-H."/>
        </authorList>
    </citation>
    <scope>NUCLEOTIDE SEQUENCE</scope>
    <source>
        <strain evidence="10">CGMCC 1.13493</strain>
    </source>
</reference>
<evidence type="ECO:0000313" key="10">
    <source>
        <dbReference type="EMBL" id="MBF2709890.1"/>
    </source>
</evidence>
<keyword evidence="6 9" id="KW-1133">Transmembrane helix</keyword>
<feature type="transmembrane region" description="Helical" evidence="9">
    <location>
        <begin position="126"/>
        <end position="143"/>
    </location>
</feature>
<comment type="similarity">
    <text evidence="8">Belongs to the TsuA/YedE (TC 9.B.102) family.</text>
</comment>
<comment type="caution">
    <text evidence="10">The sequence shown here is derived from an EMBL/GenBank/DDBJ whole genome shotgun (WGS) entry which is preliminary data.</text>
</comment>
<gene>
    <name evidence="10" type="ORF">IR213_15030</name>
</gene>
<evidence type="ECO:0000256" key="1">
    <source>
        <dbReference type="ARBA" id="ARBA00004429"/>
    </source>
</evidence>
<evidence type="ECO:0000256" key="6">
    <source>
        <dbReference type="ARBA" id="ARBA00022989"/>
    </source>
</evidence>
<name>A0A930XVQ1_9FLAO</name>
<protein>
    <submittedName>
        <fullName evidence="10">YeeE/YedE family protein</fullName>
    </submittedName>
</protein>
<accession>A0A930XVQ1</accession>
<evidence type="ECO:0000256" key="3">
    <source>
        <dbReference type="ARBA" id="ARBA00022475"/>
    </source>
</evidence>
<evidence type="ECO:0000313" key="11">
    <source>
        <dbReference type="Proteomes" id="UP000646211"/>
    </source>
</evidence>
<dbReference type="EMBL" id="JADHEC010000049">
    <property type="protein sequence ID" value="MBF2709890.1"/>
    <property type="molecule type" value="Genomic_DNA"/>
</dbReference>
<dbReference type="Pfam" id="PF04143">
    <property type="entry name" value="Sulf_transp"/>
    <property type="match status" value="1"/>
</dbReference>
<dbReference type="InterPro" id="IPR007272">
    <property type="entry name" value="Sulf_transp_TsuA/YedE"/>
</dbReference>
<evidence type="ECO:0000256" key="2">
    <source>
        <dbReference type="ARBA" id="ARBA00022448"/>
    </source>
</evidence>
<organism evidence="10 11">
    <name type="scientific">Flavobacterium soyangense</name>
    <dbReference type="NCBI Taxonomy" id="2023265"/>
    <lineage>
        <taxon>Bacteria</taxon>
        <taxon>Pseudomonadati</taxon>
        <taxon>Bacteroidota</taxon>
        <taxon>Flavobacteriia</taxon>
        <taxon>Flavobacteriales</taxon>
        <taxon>Flavobacteriaceae</taxon>
        <taxon>Flavobacterium</taxon>
    </lineage>
</organism>
<keyword evidence="3" id="KW-1003">Cell membrane</keyword>
<dbReference type="PANTHER" id="PTHR30574:SF1">
    <property type="entry name" value="SULPHUR TRANSPORT DOMAIN-CONTAINING PROTEIN"/>
    <property type="match status" value="1"/>
</dbReference>
<feature type="transmembrane region" description="Helical" evidence="9">
    <location>
        <begin position="7"/>
        <end position="27"/>
    </location>
</feature>
<keyword evidence="2" id="KW-0813">Transport</keyword>
<dbReference type="RefSeq" id="WP_194313122.1">
    <property type="nucleotide sequence ID" value="NZ_JADHEC010000049.1"/>
</dbReference>
<feature type="transmembrane region" description="Helical" evidence="9">
    <location>
        <begin position="62"/>
        <end position="82"/>
    </location>
</feature>
<evidence type="ECO:0000256" key="4">
    <source>
        <dbReference type="ARBA" id="ARBA00022519"/>
    </source>
</evidence>
<dbReference type="GO" id="GO:0005886">
    <property type="term" value="C:plasma membrane"/>
    <property type="evidence" value="ECO:0007669"/>
    <property type="project" value="UniProtKB-SubCell"/>
</dbReference>
<keyword evidence="11" id="KW-1185">Reference proteome</keyword>
<feature type="transmembrane region" description="Helical" evidence="9">
    <location>
        <begin position="163"/>
        <end position="184"/>
    </location>
</feature>
<evidence type="ECO:0000256" key="9">
    <source>
        <dbReference type="SAM" id="Phobius"/>
    </source>
</evidence>
<evidence type="ECO:0000256" key="7">
    <source>
        <dbReference type="ARBA" id="ARBA00023136"/>
    </source>
</evidence>